<evidence type="ECO:0000256" key="1">
    <source>
        <dbReference type="ARBA" id="ARBA00001933"/>
    </source>
</evidence>
<dbReference type="CDD" id="cd00609">
    <property type="entry name" value="AAT_like"/>
    <property type="match status" value="1"/>
</dbReference>
<evidence type="ECO:0000256" key="5">
    <source>
        <dbReference type="ARBA" id="ARBA00022898"/>
    </source>
</evidence>
<dbReference type="Gene3D" id="3.90.1150.10">
    <property type="entry name" value="Aspartate Aminotransferase, domain 1"/>
    <property type="match status" value="1"/>
</dbReference>
<dbReference type="Gene3D" id="3.40.640.10">
    <property type="entry name" value="Type I PLP-dependent aspartate aminotransferase-like (Major domain)"/>
    <property type="match status" value="1"/>
</dbReference>
<proteinExistence type="inferred from homology"/>
<evidence type="ECO:0000313" key="8">
    <source>
        <dbReference type="EMBL" id="MBI1757153.1"/>
    </source>
</evidence>
<dbReference type="GO" id="GO:0006520">
    <property type="term" value="P:amino acid metabolic process"/>
    <property type="evidence" value="ECO:0007669"/>
    <property type="project" value="InterPro"/>
</dbReference>
<keyword evidence="4 6" id="KW-0808">Transferase</keyword>
<accession>A0A931PU85</accession>
<comment type="caution">
    <text evidence="8">The sequence shown here is derived from an EMBL/GenBank/DDBJ whole genome shotgun (WGS) entry which is preliminary data.</text>
</comment>
<dbReference type="FunFam" id="3.40.640.10:FF:000033">
    <property type="entry name" value="Aspartate aminotransferase"/>
    <property type="match status" value="1"/>
</dbReference>
<keyword evidence="3 6" id="KW-0032">Aminotransferase</keyword>
<dbReference type="InterPro" id="IPR015424">
    <property type="entry name" value="PyrdxlP-dep_Trfase"/>
</dbReference>
<dbReference type="SUPFAM" id="SSF53383">
    <property type="entry name" value="PLP-dependent transferases"/>
    <property type="match status" value="1"/>
</dbReference>
<dbReference type="EMBL" id="JACOSL010000053">
    <property type="protein sequence ID" value="MBI1757153.1"/>
    <property type="molecule type" value="Genomic_DNA"/>
</dbReference>
<evidence type="ECO:0000259" key="7">
    <source>
        <dbReference type="Pfam" id="PF00155"/>
    </source>
</evidence>
<dbReference type="PROSITE" id="PS00105">
    <property type="entry name" value="AA_TRANSFER_CLASS_1"/>
    <property type="match status" value="1"/>
</dbReference>
<dbReference type="Pfam" id="PF00155">
    <property type="entry name" value="Aminotran_1_2"/>
    <property type="match status" value="1"/>
</dbReference>
<reference evidence="8" key="1">
    <citation type="submission" date="2020-07" db="EMBL/GenBank/DDBJ databases">
        <title>Huge and variable diversity of episymbiotic CPR bacteria and DPANN archaea in groundwater ecosystems.</title>
        <authorList>
            <person name="He C.Y."/>
            <person name="Keren R."/>
            <person name="Whittaker M."/>
            <person name="Farag I.F."/>
            <person name="Doudna J."/>
            <person name="Cate J.H.D."/>
            <person name="Banfield J.F."/>
        </authorList>
    </citation>
    <scope>NUCLEOTIDE SEQUENCE</scope>
    <source>
        <strain evidence="8">NC_groundwater_17_Pr7_B-0.1um_64_12</strain>
    </source>
</reference>
<dbReference type="InterPro" id="IPR015421">
    <property type="entry name" value="PyrdxlP-dep_Trfase_major"/>
</dbReference>
<dbReference type="InterPro" id="IPR004838">
    <property type="entry name" value="NHTrfase_class1_PyrdxlP-BS"/>
</dbReference>
<evidence type="ECO:0000313" key="9">
    <source>
        <dbReference type="Proteomes" id="UP000727962"/>
    </source>
</evidence>
<comment type="similarity">
    <text evidence="2 6">Belongs to the class-I pyridoxal-phosphate-dependent aminotransferase family.</text>
</comment>
<evidence type="ECO:0000256" key="3">
    <source>
        <dbReference type="ARBA" id="ARBA00022576"/>
    </source>
</evidence>
<comment type="cofactor">
    <cofactor evidence="1 6">
        <name>pyridoxal 5'-phosphate</name>
        <dbReference type="ChEBI" id="CHEBI:597326"/>
    </cofactor>
</comment>
<protein>
    <recommendedName>
        <fullName evidence="6">Aminotransferase</fullName>
        <ecNumber evidence="6">2.6.1.-</ecNumber>
    </recommendedName>
</protein>
<dbReference type="PANTHER" id="PTHR46383">
    <property type="entry name" value="ASPARTATE AMINOTRANSFERASE"/>
    <property type="match status" value="1"/>
</dbReference>
<dbReference type="AlphaFoldDB" id="A0A931PU85"/>
<sequence>MARCGVRSASTSRAYRVGRIDSVPKPSLSSRAALLQPSPTLGITAKANAMRAAGEDVISLGAGEPDFPTPDAVCEAAIQAIREGFTKYTPTGGIAPLREAIAAKLCAENGLSVSAGQIVVTAGAKQALYEAAMVALEPGDEAILIAPYWMTYAEQIRLAGATPVAVHTRQEEGFQPDLDELRQAIGPRTRAIFVNTPCNPTGAVYPHQTVRAIADLAVAHGLWIVADEIYERLTYDAEHHSIAAMSDAAAACTITVGGCSKTYAMTGWRIGYAAAPAHVASAMTNLQDQVTSNAVSFAQKGALRALSLPREQVETMRQEFRARRDLIIQCLAEIPGVATTLPQGAFYVLPNVREFLADGESDLGLAERLLTEARVAVIPGSVFEAPGHLRISYAAGRDQIRAGIARIAEVLSKVAR</sequence>
<feature type="domain" description="Aminotransferase class I/classII large" evidence="7">
    <location>
        <begin position="56"/>
        <end position="398"/>
    </location>
</feature>
<evidence type="ECO:0000256" key="6">
    <source>
        <dbReference type="RuleBase" id="RU000481"/>
    </source>
</evidence>
<dbReference type="GO" id="GO:0008483">
    <property type="term" value="F:transaminase activity"/>
    <property type="evidence" value="ECO:0007669"/>
    <property type="project" value="UniProtKB-KW"/>
</dbReference>
<dbReference type="EC" id="2.6.1.-" evidence="6"/>
<name>A0A931PU85_FIMGI</name>
<dbReference type="InterPro" id="IPR015422">
    <property type="entry name" value="PyrdxlP-dep_Trfase_small"/>
</dbReference>
<keyword evidence="5" id="KW-0663">Pyridoxal phosphate</keyword>
<dbReference type="PANTHER" id="PTHR46383:SF1">
    <property type="entry name" value="ASPARTATE AMINOTRANSFERASE"/>
    <property type="match status" value="1"/>
</dbReference>
<dbReference type="InterPro" id="IPR050596">
    <property type="entry name" value="AspAT/PAT-like"/>
</dbReference>
<evidence type="ECO:0000256" key="4">
    <source>
        <dbReference type="ARBA" id="ARBA00022679"/>
    </source>
</evidence>
<evidence type="ECO:0000256" key="2">
    <source>
        <dbReference type="ARBA" id="ARBA00007441"/>
    </source>
</evidence>
<gene>
    <name evidence="8" type="ORF">HYR64_08620</name>
</gene>
<dbReference type="InterPro" id="IPR004839">
    <property type="entry name" value="Aminotransferase_I/II_large"/>
</dbReference>
<dbReference type="GO" id="GO:0030170">
    <property type="term" value="F:pyridoxal phosphate binding"/>
    <property type="evidence" value="ECO:0007669"/>
    <property type="project" value="InterPro"/>
</dbReference>
<dbReference type="Proteomes" id="UP000727962">
    <property type="component" value="Unassembled WGS sequence"/>
</dbReference>
<organism evidence="8 9">
    <name type="scientific">Fimbriimonas ginsengisoli</name>
    <dbReference type="NCBI Taxonomy" id="1005039"/>
    <lineage>
        <taxon>Bacteria</taxon>
        <taxon>Bacillati</taxon>
        <taxon>Armatimonadota</taxon>
        <taxon>Fimbriimonadia</taxon>
        <taxon>Fimbriimonadales</taxon>
        <taxon>Fimbriimonadaceae</taxon>
        <taxon>Fimbriimonas</taxon>
    </lineage>
</organism>